<organism evidence="13 14">
    <name type="scientific">Muiribacterium halophilum</name>
    <dbReference type="NCBI Taxonomy" id="2053465"/>
    <lineage>
        <taxon>Bacteria</taxon>
        <taxon>Candidatus Muiribacteriota</taxon>
        <taxon>Candidatus Muiribacteriia</taxon>
        <taxon>Candidatus Muiribacteriales</taxon>
        <taxon>Candidatus Muiribacteriaceae</taxon>
        <taxon>Candidatus Muiribacterium</taxon>
    </lineage>
</organism>
<dbReference type="EC" id="2.4.2.14" evidence="7"/>
<evidence type="ECO:0000256" key="3">
    <source>
        <dbReference type="ARBA" id="ARBA00022676"/>
    </source>
</evidence>
<dbReference type="Gene3D" id="3.40.50.2020">
    <property type="match status" value="1"/>
</dbReference>
<dbReference type="Proteomes" id="UP000234857">
    <property type="component" value="Unassembled WGS sequence"/>
</dbReference>
<reference evidence="13 14" key="1">
    <citation type="submission" date="2017-11" db="EMBL/GenBank/DDBJ databases">
        <title>Genome-resolved metagenomics identifies genetic mobility, metabolic interactions, and unexpected diversity in perchlorate-reducing communities.</title>
        <authorList>
            <person name="Barnum T.P."/>
            <person name="Figueroa I.A."/>
            <person name="Carlstrom C.I."/>
            <person name="Lucas L.N."/>
            <person name="Engelbrektson A.L."/>
            <person name="Coates J.D."/>
        </authorList>
    </citation>
    <scope>NUCLEOTIDE SEQUENCE [LARGE SCALE GENOMIC DNA]</scope>
    <source>
        <strain evidence="13">BM706</strain>
    </source>
</reference>
<feature type="binding site" evidence="7 11">
    <location>
        <position position="246"/>
    </location>
    <ligand>
        <name>[4Fe-4S] cluster</name>
        <dbReference type="ChEBI" id="CHEBI:49883"/>
    </ligand>
</feature>
<feature type="binding site" evidence="7 11">
    <location>
        <position position="392"/>
    </location>
    <ligand>
        <name>[4Fe-4S] cluster</name>
        <dbReference type="ChEBI" id="CHEBI:49883"/>
    </ligand>
</feature>
<evidence type="ECO:0000256" key="4">
    <source>
        <dbReference type="ARBA" id="ARBA00022679"/>
    </source>
</evidence>
<comment type="pathway">
    <text evidence="1 7 8">Purine metabolism; IMP biosynthesis via de novo pathway; N(1)-(5-phospho-D-ribosyl)glycinamide from 5-phospho-alpha-D-ribose 1-diphosphate: step 1/2.</text>
</comment>
<feature type="active site" description="Nucleophile" evidence="7 9">
    <location>
        <position position="8"/>
    </location>
</feature>
<feature type="binding site" evidence="7 11">
    <location>
        <position position="444"/>
    </location>
    <ligand>
        <name>[4Fe-4S] cluster</name>
        <dbReference type="ChEBI" id="CHEBI:49883"/>
    </ligand>
</feature>
<dbReference type="HAMAP" id="MF_01931">
    <property type="entry name" value="PurF"/>
    <property type="match status" value="1"/>
</dbReference>
<evidence type="ECO:0000313" key="14">
    <source>
        <dbReference type="Proteomes" id="UP000234857"/>
    </source>
</evidence>
<dbReference type="SUPFAM" id="SSF56235">
    <property type="entry name" value="N-terminal nucleophile aminohydrolases (Ntn hydrolases)"/>
    <property type="match status" value="1"/>
</dbReference>
<dbReference type="EMBL" id="PKTG01000084">
    <property type="protein sequence ID" value="PLX17603.1"/>
    <property type="molecule type" value="Genomic_DNA"/>
</dbReference>
<dbReference type="InterPro" id="IPR005854">
    <property type="entry name" value="PurF"/>
</dbReference>
<sequence length="456" mass="50680">MEKLKEECGVFGIISPETKTVGNITYFGLYALQHRGQESCGIAVSEGGHIRSFKNTGLVSEVFNENILSTLQGKIAIGHVRYSTSGGKMSVENAQPLVMDFRFGNLALAHNGNITNSDKLKKELESQGAIFKSDSDSEVLVHLIARSKKDNFTQALIEGLNRLEGAFSIVIINNGNLYALKDKNSIRPLCIGTLRKKIVFSSESCALDMIGAKLIRELKPGEVIKSDIKGDYESFFYTEETEKNLCSFEYIYFARPDSEIFEKSVHKIRKSFGAKLSERSDVKGDVVIPVPDSGISAALGFSEASKIPYDKGIIRNHYIGRTFIQPAQELRDMKVKMKLNPVPDVVRGKKVIVIDDSIVRGTTSRKIVRLLRNAGAKEIHFKVSSPMILSSCSLGIDTPNDNELIANTMDLERLTKELEADSLQFLTTEDLKECISGKEHCMRCFLKKGEKYAKDL</sequence>
<feature type="binding site" evidence="7 10">
    <location>
        <position position="355"/>
    </location>
    <ligand>
        <name>Mg(2+)</name>
        <dbReference type="ChEBI" id="CHEBI:18420"/>
    </ligand>
</feature>
<keyword evidence="7 11" id="KW-0408">Iron</keyword>
<gene>
    <name evidence="7" type="primary">purF</name>
    <name evidence="13" type="ORF">C0601_07050</name>
</gene>
<dbReference type="InterPro" id="IPR035584">
    <property type="entry name" value="PurF_N"/>
</dbReference>
<proteinExistence type="inferred from homology"/>
<dbReference type="AlphaFoldDB" id="A0A2N5ZG60"/>
<keyword evidence="7 10" id="KW-0479">Metal-binding</keyword>
<dbReference type="GO" id="GO:0009113">
    <property type="term" value="P:purine nucleobase biosynthetic process"/>
    <property type="evidence" value="ECO:0007669"/>
    <property type="project" value="UniProtKB-UniRule"/>
</dbReference>
<feature type="binding site" evidence="7 10">
    <location>
        <position position="293"/>
    </location>
    <ligand>
        <name>Mg(2+)</name>
        <dbReference type="ChEBI" id="CHEBI:18420"/>
    </ligand>
</feature>
<keyword evidence="5 7" id="KW-0658">Purine biosynthesis</keyword>
<evidence type="ECO:0000259" key="12">
    <source>
        <dbReference type="PROSITE" id="PS51278"/>
    </source>
</evidence>
<dbReference type="Pfam" id="PF00156">
    <property type="entry name" value="Pribosyltran"/>
    <property type="match status" value="1"/>
</dbReference>
<comment type="caution">
    <text evidence="13">The sequence shown here is derived from an EMBL/GenBank/DDBJ whole genome shotgun (WGS) entry which is preliminary data.</text>
</comment>
<dbReference type="CDD" id="cd06223">
    <property type="entry name" value="PRTases_typeI"/>
    <property type="match status" value="1"/>
</dbReference>
<evidence type="ECO:0000256" key="5">
    <source>
        <dbReference type="ARBA" id="ARBA00022755"/>
    </source>
</evidence>
<comment type="function">
    <text evidence="7">Catalyzes the formation of phosphoribosylamine from phosphoribosylpyrophosphate (PRPP) and glutamine.</text>
</comment>
<evidence type="ECO:0000256" key="7">
    <source>
        <dbReference type="HAMAP-Rule" id="MF_01931"/>
    </source>
</evidence>
<evidence type="ECO:0000256" key="6">
    <source>
        <dbReference type="ARBA" id="ARBA00022962"/>
    </source>
</evidence>
<dbReference type="InterPro" id="IPR017932">
    <property type="entry name" value="GATase_2_dom"/>
</dbReference>
<keyword evidence="3 7" id="KW-0328">Glycosyltransferase</keyword>
<dbReference type="UniPathway" id="UPA00074">
    <property type="reaction ID" value="UER00124"/>
</dbReference>
<comment type="cofactor">
    <cofactor evidence="7 10">
        <name>Mg(2+)</name>
        <dbReference type="ChEBI" id="CHEBI:18420"/>
    </cofactor>
    <text evidence="7 10">Binds 1 Mg(2+) ion per subunit.</text>
</comment>
<dbReference type="PROSITE" id="PS51278">
    <property type="entry name" value="GATASE_TYPE_2"/>
    <property type="match status" value="1"/>
</dbReference>
<evidence type="ECO:0000256" key="2">
    <source>
        <dbReference type="ARBA" id="ARBA00010138"/>
    </source>
</evidence>
<evidence type="ECO:0000256" key="11">
    <source>
        <dbReference type="PIRSR" id="PIRSR000485-3"/>
    </source>
</evidence>
<dbReference type="PIRSF" id="PIRSF000485">
    <property type="entry name" value="Amd_phspho_trans"/>
    <property type="match status" value="1"/>
</dbReference>
<comment type="catalytic activity">
    <reaction evidence="7 8">
        <text>5-phospho-beta-D-ribosylamine + L-glutamate + diphosphate = 5-phospho-alpha-D-ribose 1-diphosphate + L-glutamine + H2O</text>
        <dbReference type="Rhea" id="RHEA:14905"/>
        <dbReference type="ChEBI" id="CHEBI:15377"/>
        <dbReference type="ChEBI" id="CHEBI:29985"/>
        <dbReference type="ChEBI" id="CHEBI:33019"/>
        <dbReference type="ChEBI" id="CHEBI:58017"/>
        <dbReference type="ChEBI" id="CHEBI:58359"/>
        <dbReference type="ChEBI" id="CHEBI:58681"/>
        <dbReference type="EC" id="2.4.2.14"/>
    </reaction>
</comment>
<feature type="binding site" evidence="7 11">
    <location>
        <position position="441"/>
    </location>
    <ligand>
        <name>[4Fe-4S] cluster</name>
        <dbReference type="ChEBI" id="CHEBI:49883"/>
    </ligand>
</feature>
<dbReference type="PANTHER" id="PTHR11907">
    <property type="entry name" value="AMIDOPHOSPHORIBOSYLTRANSFERASE"/>
    <property type="match status" value="1"/>
</dbReference>
<dbReference type="Gene3D" id="3.60.20.10">
    <property type="entry name" value="Glutamine Phosphoribosylpyrophosphate, subunit 1, domain 1"/>
    <property type="match status" value="1"/>
</dbReference>
<dbReference type="CDD" id="cd00715">
    <property type="entry name" value="GPATase_N"/>
    <property type="match status" value="1"/>
</dbReference>
<dbReference type="InterPro" id="IPR000836">
    <property type="entry name" value="PRTase_dom"/>
</dbReference>
<dbReference type="InterPro" id="IPR029055">
    <property type="entry name" value="Ntn_hydrolases_N"/>
</dbReference>
<dbReference type="SUPFAM" id="SSF53271">
    <property type="entry name" value="PRTase-like"/>
    <property type="match status" value="1"/>
</dbReference>
<accession>A0A2N5ZG60</accession>
<keyword evidence="7 10" id="KW-0460">Magnesium</keyword>
<dbReference type="GO" id="GO:0006189">
    <property type="term" value="P:'de novo' IMP biosynthetic process"/>
    <property type="evidence" value="ECO:0007669"/>
    <property type="project" value="UniProtKB-UniRule"/>
</dbReference>
<evidence type="ECO:0000256" key="10">
    <source>
        <dbReference type="PIRSR" id="PIRSR000485-2"/>
    </source>
</evidence>
<keyword evidence="6 7" id="KW-0315">Glutamine amidotransferase</keyword>
<evidence type="ECO:0000256" key="1">
    <source>
        <dbReference type="ARBA" id="ARBA00005209"/>
    </source>
</evidence>
<dbReference type="GO" id="GO:0051539">
    <property type="term" value="F:4 iron, 4 sulfur cluster binding"/>
    <property type="evidence" value="ECO:0007669"/>
    <property type="project" value="UniProtKB-KW"/>
</dbReference>
<comment type="similarity">
    <text evidence="2 7 8">In the C-terminal section; belongs to the purine/pyrimidine phosphoribosyltransferase family.</text>
</comment>
<dbReference type="GO" id="GO:0004044">
    <property type="term" value="F:amidophosphoribosyltransferase activity"/>
    <property type="evidence" value="ECO:0007669"/>
    <property type="project" value="UniProtKB-UniRule"/>
</dbReference>
<evidence type="ECO:0000256" key="8">
    <source>
        <dbReference type="PIRNR" id="PIRNR000485"/>
    </source>
</evidence>
<evidence type="ECO:0000313" key="13">
    <source>
        <dbReference type="EMBL" id="PLX17603.1"/>
    </source>
</evidence>
<name>A0A2N5ZG60_MUIH1</name>
<feature type="domain" description="Glutamine amidotransferase type-2" evidence="12">
    <location>
        <begin position="8"/>
        <end position="229"/>
    </location>
</feature>
<keyword evidence="4 7" id="KW-0808">Transferase</keyword>
<evidence type="ECO:0000256" key="9">
    <source>
        <dbReference type="PIRSR" id="PIRSR000485-1"/>
    </source>
</evidence>
<feature type="binding site" evidence="7 10">
    <location>
        <position position="356"/>
    </location>
    <ligand>
        <name>Mg(2+)</name>
        <dbReference type="ChEBI" id="CHEBI:18420"/>
    </ligand>
</feature>
<dbReference type="GO" id="GO:0000287">
    <property type="term" value="F:magnesium ion binding"/>
    <property type="evidence" value="ECO:0007669"/>
    <property type="project" value="UniProtKB-UniRule"/>
</dbReference>
<comment type="cofactor">
    <cofactor evidence="7 11">
        <name>[4Fe-4S] cluster</name>
        <dbReference type="ChEBI" id="CHEBI:49883"/>
    </cofactor>
    <text evidence="7 11">Binds 1 [4Fe-4S] cluster per subunit.</text>
</comment>
<dbReference type="NCBIfam" id="TIGR01134">
    <property type="entry name" value="purF"/>
    <property type="match status" value="1"/>
</dbReference>
<dbReference type="InterPro" id="IPR029057">
    <property type="entry name" value="PRTase-like"/>
</dbReference>
<keyword evidence="7" id="KW-0004">4Fe-4S</keyword>
<dbReference type="Pfam" id="PF13522">
    <property type="entry name" value="GATase_6"/>
    <property type="match status" value="1"/>
</dbReference>
<keyword evidence="7 11" id="KW-0411">Iron-sulfur</keyword>
<protein>
    <recommendedName>
        <fullName evidence="7">Amidophosphoribosyltransferase</fullName>
        <shortName evidence="7">ATase</shortName>
        <ecNumber evidence="7">2.4.2.14</ecNumber>
    </recommendedName>
    <alternativeName>
        <fullName evidence="7">Glutamine phosphoribosylpyrophosphate amidotransferase</fullName>
        <shortName evidence="7">GPATase</shortName>
    </alternativeName>
</protein>